<feature type="coiled-coil region" evidence="1">
    <location>
        <begin position="6"/>
        <end position="41"/>
    </location>
</feature>
<gene>
    <name evidence="2" type="ORF">FNW02_21515</name>
</gene>
<keyword evidence="1" id="KW-0175">Coiled coil</keyword>
<sequence>MAQAILQKILNQLQELELEELQQLNQAIDKHLAVKQETANQTTFYQALLNSGLIRQIKHPSYVQTTQHKLVQVRGKPISETIVEERR</sequence>
<comment type="caution">
    <text evidence="2">The sequence shown here is derived from an EMBL/GenBank/DDBJ whole genome shotgun (WGS) entry which is preliminary data.</text>
</comment>
<dbReference type="Proteomes" id="UP001165986">
    <property type="component" value="Unassembled WGS sequence"/>
</dbReference>
<proteinExistence type="predicted"/>
<organism evidence="2 3">
    <name type="scientific">Komarekiella delphini-convector SJRDD-AB1</name>
    <dbReference type="NCBI Taxonomy" id="2593771"/>
    <lineage>
        <taxon>Bacteria</taxon>
        <taxon>Bacillati</taxon>
        <taxon>Cyanobacteriota</taxon>
        <taxon>Cyanophyceae</taxon>
        <taxon>Nostocales</taxon>
        <taxon>Nostocaceae</taxon>
        <taxon>Komarekiella</taxon>
        <taxon>Komarekiella delphini-convector</taxon>
    </lineage>
</organism>
<accession>A0AA40VTC8</accession>
<evidence type="ECO:0000313" key="3">
    <source>
        <dbReference type="Proteomes" id="UP001165986"/>
    </source>
</evidence>
<evidence type="ECO:0000256" key="1">
    <source>
        <dbReference type="SAM" id="Coils"/>
    </source>
</evidence>
<keyword evidence="3" id="KW-1185">Reference proteome</keyword>
<dbReference type="AlphaFoldDB" id="A0AA40VTC8"/>
<dbReference type="EMBL" id="VJXY01000025">
    <property type="protein sequence ID" value="MBD6618331.1"/>
    <property type="molecule type" value="Genomic_DNA"/>
</dbReference>
<dbReference type="RefSeq" id="WP_191759539.1">
    <property type="nucleotide sequence ID" value="NZ_VJXY01000025.1"/>
</dbReference>
<reference evidence="2" key="1">
    <citation type="submission" date="2019-07" db="EMBL/GenBank/DDBJ databases">
        <title>Toxilogical consequences of a new and cryptic species of cyanobacteria (Komarekiella delphini-convector) recovered from the epidermis of a bottlenose dolphin and 1500 ft. in the air.</title>
        <authorList>
            <person name="Brown A.O."/>
            <person name="Dvorak P."/>
            <person name="Villanueva C.D."/>
            <person name="Foss A.J."/>
            <person name="Garvey A.D."/>
            <person name="Gibson Q.A."/>
            <person name="Johansen J.R."/>
            <person name="Casamatta D.A."/>
        </authorList>
    </citation>
    <scope>NUCLEOTIDE SEQUENCE</scope>
    <source>
        <strain evidence="2">SJRDD-AB1</strain>
    </source>
</reference>
<protein>
    <submittedName>
        <fullName evidence="2">Uncharacterized protein</fullName>
    </submittedName>
</protein>
<name>A0AA40VTC8_9NOST</name>
<evidence type="ECO:0000313" key="2">
    <source>
        <dbReference type="EMBL" id="MBD6618331.1"/>
    </source>
</evidence>